<comment type="caution">
    <text evidence="13">The sequence shown here is derived from an EMBL/GenBank/DDBJ whole genome shotgun (WGS) entry which is preliminary data.</text>
</comment>
<accession>A0A4Y4CM19</accession>
<dbReference type="InterPro" id="IPR045851">
    <property type="entry name" value="AMP-bd_C_sf"/>
</dbReference>
<dbReference type="Pfam" id="PF00501">
    <property type="entry name" value="AMP-binding"/>
    <property type="match status" value="1"/>
</dbReference>
<organism evidence="13 14">
    <name type="scientific">Zoogloea ramigera</name>
    <dbReference type="NCBI Taxonomy" id="350"/>
    <lineage>
        <taxon>Bacteria</taxon>
        <taxon>Pseudomonadati</taxon>
        <taxon>Pseudomonadota</taxon>
        <taxon>Betaproteobacteria</taxon>
        <taxon>Rhodocyclales</taxon>
        <taxon>Zoogloeaceae</taxon>
        <taxon>Zoogloea</taxon>
    </lineage>
</organism>
<comment type="function">
    <text evidence="9">Catalyzes the activation of phenylacetic acid (PA) to phenylacetyl-CoA (PA-CoA).</text>
</comment>
<feature type="domain" description="AMP-dependent ligase C-terminal" evidence="12">
    <location>
        <begin position="346"/>
        <end position="442"/>
    </location>
</feature>
<dbReference type="EMBL" id="BJNV01000002">
    <property type="protein sequence ID" value="GEC94001.1"/>
    <property type="molecule type" value="Genomic_DNA"/>
</dbReference>
<evidence type="ECO:0000256" key="10">
    <source>
        <dbReference type="SAM" id="MobiDB-lite"/>
    </source>
</evidence>
<comment type="pathway">
    <text evidence="4 9">Aromatic compound metabolism; phenylacetate degradation.</text>
</comment>
<dbReference type="InterPro" id="IPR042099">
    <property type="entry name" value="ANL_N_sf"/>
</dbReference>
<dbReference type="GO" id="GO:0000166">
    <property type="term" value="F:nucleotide binding"/>
    <property type="evidence" value="ECO:0007669"/>
    <property type="project" value="UniProtKB-KW"/>
</dbReference>
<dbReference type="FunFam" id="3.40.50.12780:FF:000016">
    <property type="entry name" value="Phenylacetate-coenzyme A ligase"/>
    <property type="match status" value="1"/>
</dbReference>
<dbReference type="InterPro" id="IPR000873">
    <property type="entry name" value="AMP-dep_synth/lig_dom"/>
</dbReference>
<dbReference type="PANTHER" id="PTHR43845:SF1">
    <property type="entry name" value="BLR5969 PROTEIN"/>
    <property type="match status" value="1"/>
</dbReference>
<feature type="region of interest" description="Disordered" evidence="10">
    <location>
        <begin position="427"/>
        <end position="446"/>
    </location>
</feature>
<evidence type="ECO:0000256" key="5">
    <source>
        <dbReference type="ARBA" id="ARBA00061566"/>
    </source>
</evidence>
<dbReference type="GO" id="GO:0047475">
    <property type="term" value="F:phenylacetate-CoA ligase activity"/>
    <property type="evidence" value="ECO:0007669"/>
    <property type="project" value="UniProtKB-EC"/>
</dbReference>
<gene>
    <name evidence="13" type="primary">paaK-2</name>
    <name evidence="13" type="ORF">ZRA01_00740</name>
</gene>
<dbReference type="Pfam" id="PF14535">
    <property type="entry name" value="AMP-binding_C_2"/>
    <property type="match status" value="1"/>
</dbReference>
<dbReference type="Gene3D" id="3.40.50.12780">
    <property type="entry name" value="N-terminal domain of ligase-like"/>
    <property type="match status" value="1"/>
</dbReference>
<keyword evidence="2 9" id="KW-0436">Ligase</keyword>
<evidence type="ECO:0000313" key="14">
    <source>
        <dbReference type="Proteomes" id="UP000318422"/>
    </source>
</evidence>
<dbReference type="EC" id="6.2.1.30" evidence="6 9"/>
<evidence type="ECO:0000256" key="3">
    <source>
        <dbReference type="ARBA" id="ARBA00022741"/>
    </source>
</evidence>
<comment type="similarity">
    <text evidence="5 9">Belongs to the phenylacetyl-CoA ligase family.</text>
</comment>
<protein>
    <recommendedName>
        <fullName evidence="7 9">Phenylacetate-coenzyme A ligase</fullName>
        <ecNumber evidence="6 9">6.2.1.30</ecNumber>
    </recommendedName>
    <alternativeName>
        <fullName evidence="8 9">Phenylacetyl-CoA ligase</fullName>
    </alternativeName>
</protein>
<evidence type="ECO:0000256" key="8">
    <source>
        <dbReference type="ARBA" id="ARBA00075111"/>
    </source>
</evidence>
<name>A0A4Y4CM19_ZOORA</name>
<evidence type="ECO:0000256" key="4">
    <source>
        <dbReference type="ARBA" id="ARBA00060591"/>
    </source>
</evidence>
<dbReference type="InterPro" id="IPR028154">
    <property type="entry name" value="AMP-dep_Lig_C"/>
</dbReference>
<dbReference type="PANTHER" id="PTHR43845">
    <property type="entry name" value="BLR5969 PROTEIN"/>
    <property type="match status" value="1"/>
</dbReference>
<dbReference type="GO" id="GO:0010124">
    <property type="term" value="P:phenylacetate catabolic process"/>
    <property type="evidence" value="ECO:0007669"/>
    <property type="project" value="UniProtKB-UniRule"/>
</dbReference>
<dbReference type="Gene3D" id="3.30.300.30">
    <property type="match status" value="1"/>
</dbReference>
<evidence type="ECO:0000256" key="6">
    <source>
        <dbReference type="ARBA" id="ARBA00066629"/>
    </source>
</evidence>
<comment type="subunit">
    <text evidence="1">Monomer.</text>
</comment>
<keyword evidence="14" id="KW-1185">Reference proteome</keyword>
<sequence>MLRENWNDAGPGFHPVSSSDYLPAAQLRDLQLRRLKSIVGRAYAHVPLFRERMDARGLTPASIESLADLGRLPFTVKADLRDTYPFGLFASPMSEIVRLHASSGTTGKPIVVAYTAEDIQVWSSVMLRTFAAAGISRGDIVQNAFGYGLFTGGLGAHYGLEAIGATVVPVSGGNTDRQVMLLRDFRVNAICATPSYFLHLIERAAELGIDLRDLPLRAGVFGAEPWTPEMRQRIEADAGIKAFDIYGLSEIIGPGVASECSAQSGLHVFEDHFYPEIIDPETGAVLPDGEEGELVLTTLSKRAMPMIRYRTRDITRLVAEPCACGRTLRRMERVGRRSDDMMIIHGINVFPSQIEAALLAVEGALPHYRIVLRREHGLDQMHVEIEVSPEFFSDRIGAMEELRRRIAHSIHNVTGLNVAVRLAEPHSLPRSEGKAKRVWDERQDSQ</sequence>
<evidence type="ECO:0000259" key="11">
    <source>
        <dbReference type="Pfam" id="PF00501"/>
    </source>
</evidence>
<dbReference type="AlphaFoldDB" id="A0A4Y4CM19"/>
<evidence type="ECO:0000256" key="7">
    <source>
        <dbReference type="ARBA" id="ARBA00068695"/>
    </source>
</evidence>
<dbReference type="Proteomes" id="UP000318422">
    <property type="component" value="Unassembled WGS sequence"/>
</dbReference>
<comment type="catalytic activity">
    <reaction evidence="9">
        <text>2-phenylacetate + ATP + CoA = phenylacetyl-CoA + AMP + diphosphate</text>
        <dbReference type="Rhea" id="RHEA:20956"/>
        <dbReference type="ChEBI" id="CHEBI:18401"/>
        <dbReference type="ChEBI" id="CHEBI:30616"/>
        <dbReference type="ChEBI" id="CHEBI:33019"/>
        <dbReference type="ChEBI" id="CHEBI:57287"/>
        <dbReference type="ChEBI" id="CHEBI:57390"/>
        <dbReference type="ChEBI" id="CHEBI:456215"/>
        <dbReference type="EC" id="6.2.1.30"/>
    </reaction>
</comment>
<evidence type="ECO:0000256" key="2">
    <source>
        <dbReference type="ARBA" id="ARBA00022598"/>
    </source>
</evidence>
<evidence type="ECO:0000256" key="9">
    <source>
        <dbReference type="PIRNR" id="PIRNR006444"/>
    </source>
</evidence>
<evidence type="ECO:0000313" key="13">
    <source>
        <dbReference type="EMBL" id="GEC94001.1"/>
    </source>
</evidence>
<feature type="domain" description="AMP-dependent synthetase/ligase" evidence="11">
    <location>
        <begin position="102"/>
        <end position="296"/>
    </location>
</feature>
<dbReference type="PIRSF" id="PIRSF006444">
    <property type="entry name" value="PaaK"/>
    <property type="match status" value="1"/>
</dbReference>
<reference evidence="13 14" key="1">
    <citation type="submission" date="2019-06" db="EMBL/GenBank/DDBJ databases">
        <title>Whole genome shotgun sequence of Zoogloea ramigera NBRC 15342.</title>
        <authorList>
            <person name="Hosoyama A."/>
            <person name="Uohara A."/>
            <person name="Ohji S."/>
            <person name="Ichikawa N."/>
        </authorList>
    </citation>
    <scope>NUCLEOTIDE SEQUENCE [LARGE SCALE GENOMIC DNA]</scope>
    <source>
        <strain evidence="13 14">NBRC 15342</strain>
    </source>
</reference>
<dbReference type="SUPFAM" id="SSF56801">
    <property type="entry name" value="Acetyl-CoA synthetase-like"/>
    <property type="match status" value="1"/>
</dbReference>
<dbReference type="InterPro" id="IPR011880">
    <property type="entry name" value="PA_CoA_ligase"/>
</dbReference>
<keyword evidence="3 9" id="KW-0547">Nucleotide-binding</keyword>
<dbReference type="RefSeq" id="WP_141348765.1">
    <property type="nucleotide sequence ID" value="NZ_BJNV01000002.1"/>
</dbReference>
<proteinExistence type="inferred from homology"/>
<evidence type="ECO:0000256" key="1">
    <source>
        <dbReference type="ARBA" id="ARBA00011245"/>
    </source>
</evidence>
<dbReference type="OrthoDB" id="580775at2"/>
<evidence type="ECO:0000259" key="12">
    <source>
        <dbReference type="Pfam" id="PF14535"/>
    </source>
</evidence>
<dbReference type="CDD" id="cd05913">
    <property type="entry name" value="PaaK"/>
    <property type="match status" value="1"/>
</dbReference>
<dbReference type="UniPathway" id="UPA00930"/>